<dbReference type="KEGG" id="taa:NMY3_01067"/>
<proteinExistence type="predicted"/>
<dbReference type="AlphaFoldDB" id="A0A654M6Z0"/>
<protein>
    <submittedName>
        <fullName evidence="1">Uncharacterized protein</fullName>
    </submittedName>
</protein>
<accession>A0A654M6Z0</accession>
<sequence length="62" mass="7677">MLYVTIYKKNKTEYRKTLSNTLSPIKKIYLMRNNHRIKEYSRIYKVMIWNDHKMDPIVIKTI</sequence>
<reference evidence="2" key="1">
    <citation type="submission" date="2015-10" db="EMBL/GenBank/DDBJ databases">
        <title>Niche specialization of a soil ammonia-oxidizing archaeon, Candidatus Nitrosocosmicus oleophilus.</title>
        <authorList>
            <person name="Jung M.-Y."/>
            <person name="Rhee S.-K."/>
        </authorList>
    </citation>
    <scope>NUCLEOTIDE SEQUENCE [LARGE SCALE GENOMIC DNA]</scope>
    <source>
        <strain evidence="2">MY3</strain>
    </source>
</reference>
<dbReference type="Proteomes" id="UP000058925">
    <property type="component" value="Chromosome"/>
</dbReference>
<gene>
    <name evidence="1" type="ORF">NMY3_01067</name>
</gene>
<keyword evidence="2" id="KW-1185">Reference proteome</keyword>
<evidence type="ECO:0000313" key="2">
    <source>
        <dbReference type="Proteomes" id="UP000058925"/>
    </source>
</evidence>
<organism evidence="1 2">
    <name type="scientific">Candidatus Nitrosocosmicus oleophilus</name>
    <dbReference type="NCBI Taxonomy" id="1353260"/>
    <lineage>
        <taxon>Archaea</taxon>
        <taxon>Nitrososphaerota</taxon>
        <taxon>Nitrososphaeria</taxon>
        <taxon>Nitrososphaerales</taxon>
        <taxon>Nitrososphaeraceae</taxon>
        <taxon>Candidatus Nitrosocosmicus</taxon>
    </lineage>
</organism>
<dbReference type="EMBL" id="CP012850">
    <property type="protein sequence ID" value="ALI35272.1"/>
    <property type="molecule type" value="Genomic_DNA"/>
</dbReference>
<evidence type="ECO:0000313" key="1">
    <source>
        <dbReference type="EMBL" id="ALI35272.1"/>
    </source>
</evidence>
<name>A0A654M6Z0_9ARCH</name>